<dbReference type="Pfam" id="PF12395">
    <property type="entry name" value="DUF3658"/>
    <property type="match status" value="1"/>
</dbReference>
<comment type="caution">
    <text evidence="3">The sequence shown here is derived from an EMBL/GenBank/DDBJ whole genome shotgun (WGS) entry which is preliminary data.</text>
</comment>
<sequence length="310" mass="33506">MVHVVFSTSEKGSLRVALSGPGGAAAVAVIGGTGGPLERLAAKREAARQKQRAAEALLMEGTPADVVCLPLALSVGDISEAEPGEKRKKELAGLWAMSPAENEEFAEKMLEESRRALETLRRRAGSGETVRVWQSPGADDACGVRFLAAWLRPLEFDKLTVERVRLPEFEARADGTAVRYDGWGEVEPWHWAALADPEPLAAPVLNALALEWAMLQAQNAPLRAVVNGRPVSVPEDFYDSFVRDVLRAQPKEFREAEAIGTLLATLRPGVSDGFAARRIEALVQAGLLEAMSSPAPGRPVYDRVLRKKGI</sequence>
<dbReference type="EMBL" id="DXFW01000040">
    <property type="protein sequence ID" value="HIX06803.1"/>
    <property type="molecule type" value="Genomic_DNA"/>
</dbReference>
<proteinExistence type="predicted"/>
<feature type="domain" description="DUF3658" evidence="2">
    <location>
        <begin position="197"/>
        <end position="294"/>
    </location>
</feature>
<accession>A0A9D2AEG1</accession>
<protein>
    <submittedName>
        <fullName evidence="3">DUF1835 domain-containing protein</fullName>
    </submittedName>
</protein>
<gene>
    <name evidence="3" type="ORF">H9865_12015</name>
</gene>
<organism evidence="3 4">
    <name type="scientific">Candidatus Allofournierella pullicola</name>
    <dbReference type="NCBI Taxonomy" id="2838596"/>
    <lineage>
        <taxon>Bacteria</taxon>
        <taxon>Bacillati</taxon>
        <taxon>Bacillota</taxon>
        <taxon>Clostridia</taxon>
        <taxon>Eubacteriales</taxon>
        <taxon>Oscillospiraceae</taxon>
        <taxon>Allofournierella</taxon>
    </lineage>
</organism>
<evidence type="ECO:0000313" key="3">
    <source>
        <dbReference type="EMBL" id="HIX06803.1"/>
    </source>
</evidence>
<evidence type="ECO:0000259" key="1">
    <source>
        <dbReference type="Pfam" id="PF08874"/>
    </source>
</evidence>
<dbReference type="Proteomes" id="UP000824193">
    <property type="component" value="Unassembled WGS sequence"/>
</dbReference>
<dbReference type="InterPro" id="IPR022123">
    <property type="entry name" value="DUF3658"/>
</dbReference>
<evidence type="ECO:0000259" key="2">
    <source>
        <dbReference type="Pfam" id="PF12395"/>
    </source>
</evidence>
<reference evidence="3" key="1">
    <citation type="journal article" date="2021" name="PeerJ">
        <title>Extensive microbial diversity within the chicken gut microbiome revealed by metagenomics and culture.</title>
        <authorList>
            <person name="Gilroy R."/>
            <person name="Ravi A."/>
            <person name="Getino M."/>
            <person name="Pursley I."/>
            <person name="Horton D.L."/>
            <person name="Alikhan N.F."/>
            <person name="Baker D."/>
            <person name="Gharbi K."/>
            <person name="Hall N."/>
            <person name="Watson M."/>
            <person name="Adriaenssens E.M."/>
            <person name="Foster-Nyarko E."/>
            <person name="Jarju S."/>
            <person name="Secka A."/>
            <person name="Antonio M."/>
            <person name="Oren A."/>
            <person name="Chaudhuri R.R."/>
            <person name="La Ragione R."/>
            <person name="Hildebrand F."/>
            <person name="Pallen M.J."/>
        </authorList>
    </citation>
    <scope>NUCLEOTIDE SEQUENCE</scope>
    <source>
        <strain evidence="3">2239</strain>
    </source>
</reference>
<feature type="domain" description="DUF1835" evidence="1">
    <location>
        <begin position="60"/>
        <end position="156"/>
    </location>
</feature>
<dbReference type="InterPro" id="IPR014973">
    <property type="entry name" value="DUF1835"/>
</dbReference>
<dbReference type="AlphaFoldDB" id="A0A9D2AEG1"/>
<reference evidence="3" key="2">
    <citation type="submission" date="2021-04" db="EMBL/GenBank/DDBJ databases">
        <authorList>
            <person name="Gilroy R."/>
        </authorList>
    </citation>
    <scope>NUCLEOTIDE SEQUENCE</scope>
    <source>
        <strain evidence="3">2239</strain>
    </source>
</reference>
<name>A0A9D2AEG1_9FIRM</name>
<dbReference type="Pfam" id="PF08874">
    <property type="entry name" value="DUF1835"/>
    <property type="match status" value="1"/>
</dbReference>
<evidence type="ECO:0000313" key="4">
    <source>
        <dbReference type="Proteomes" id="UP000824193"/>
    </source>
</evidence>